<dbReference type="Gene3D" id="1.10.10.1320">
    <property type="entry name" value="Anti-sigma factor, zinc-finger domain"/>
    <property type="match status" value="1"/>
</dbReference>
<evidence type="ECO:0000259" key="11">
    <source>
        <dbReference type="Pfam" id="PF10099"/>
    </source>
</evidence>
<dbReference type="PANTHER" id="PTHR37461:SF1">
    <property type="entry name" value="ANTI-SIGMA-K FACTOR RSKA"/>
    <property type="match status" value="1"/>
</dbReference>
<evidence type="ECO:0000256" key="2">
    <source>
        <dbReference type="ARBA" id="ARBA00022475"/>
    </source>
</evidence>
<dbReference type="GO" id="GO:0016989">
    <property type="term" value="F:sigma factor antagonist activity"/>
    <property type="evidence" value="ECO:0007669"/>
    <property type="project" value="TreeGrafter"/>
</dbReference>
<feature type="transmembrane region" description="Helical" evidence="10">
    <location>
        <begin position="94"/>
        <end position="114"/>
    </location>
</feature>
<gene>
    <name evidence="13" type="ORF">NWFMUON74_36650</name>
</gene>
<evidence type="ECO:0000256" key="3">
    <source>
        <dbReference type="ARBA" id="ARBA00022692"/>
    </source>
</evidence>
<dbReference type="Pfam" id="PF22618">
    <property type="entry name" value="RskA_N"/>
    <property type="match status" value="1"/>
</dbReference>
<keyword evidence="5" id="KW-0805">Transcription regulation</keyword>
<dbReference type="Proteomes" id="UP000516173">
    <property type="component" value="Chromosome"/>
</dbReference>
<dbReference type="InterPro" id="IPR053877">
    <property type="entry name" value="RskA_N"/>
</dbReference>
<dbReference type="RefSeq" id="WP_187683062.1">
    <property type="nucleotide sequence ID" value="NZ_AP023396.1"/>
</dbReference>
<protein>
    <recommendedName>
        <fullName evidence="9">Regulator of SigK</fullName>
    </recommendedName>
    <alternativeName>
        <fullName evidence="8">Sigma-K anti-sigma factor RskA</fullName>
    </alternativeName>
</protein>
<evidence type="ECO:0000256" key="6">
    <source>
        <dbReference type="ARBA" id="ARBA00023136"/>
    </source>
</evidence>
<evidence type="ECO:0000256" key="5">
    <source>
        <dbReference type="ARBA" id="ARBA00023015"/>
    </source>
</evidence>
<evidence type="ECO:0000256" key="4">
    <source>
        <dbReference type="ARBA" id="ARBA00022989"/>
    </source>
</evidence>
<evidence type="ECO:0000256" key="10">
    <source>
        <dbReference type="SAM" id="Phobius"/>
    </source>
</evidence>
<evidence type="ECO:0000256" key="1">
    <source>
        <dbReference type="ARBA" id="ARBA00004162"/>
    </source>
</evidence>
<dbReference type="KEGG" id="nwl:NWFMUON74_36650"/>
<evidence type="ECO:0000256" key="8">
    <source>
        <dbReference type="ARBA" id="ARBA00029829"/>
    </source>
</evidence>
<dbReference type="GO" id="GO:0006417">
    <property type="term" value="P:regulation of translation"/>
    <property type="evidence" value="ECO:0007669"/>
    <property type="project" value="TreeGrafter"/>
</dbReference>
<dbReference type="InterPro" id="IPR018764">
    <property type="entry name" value="RskA_C"/>
</dbReference>
<keyword evidence="6 10" id="KW-0472">Membrane</keyword>
<dbReference type="AlphaFoldDB" id="A0A7G1KNT1"/>
<organism evidence="13 14">
    <name type="scientific">Nocardia wallacei</name>
    <dbReference type="NCBI Taxonomy" id="480035"/>
    <lineage>
        <taxon>Bacteria</taxon>
        <taxon>Bacillati</taxon>
        <taxon>Actinomycetota</taxon>
        <taxon>Actinomycetes</taxon>
        <taxon>Mycobacteriales</taxon>
        <taxon>Nocardiaceae</taxon>
        <taxon>Nocardia</taxon>
    </lineage>
</organism>
<dbReference type="GO" id="GO:0005886">
    <property type="term" value="C:plasma membrane"/>
    <property type="evidence" value="ECO:0007669"/>
    <property type="project" value="UniProtKB-SubCell"/>
</dbReference>
<accession>A0A7G1KNT1</accession>
<comment type="subcellular location">
    <subcellularLocation>
        <location evidence="1">Cell membrane</location>
        <topology evidence="1">Single-pass membrane protein</topology>
    </subcellularLocation>
</comment>
<feature type="domain" description="Anti-sigma-K factor RskA N-terminal" evidence="12">
    <location>
        <begin position="6"/>
        <end position="53"/>
    </location>
</feature>
<evidence type="ECO:0000256" key="9">
    <source>
        <dbReference type="ARBA" id="ARBA00030803"/>
    </source>
</evidence>
<feature type="domain" description="Anti-sigma K factor RskA C-terminal" evidence="11">
    <location>
        <begin position="95"/>
        <end position="229"/>
    </location>
</feature>
<name>A0A7G1KNT1_9NOCA</name>
<keyword evidence="4 10" id="KW-1133">Transmembrane helix</keyword>
<reference evidence="13 14" key="1">
    <citation type="submission" date="2020-08" db="EMBL/GenBank/DDBJ databases">
        <title>Genome Sequencing of Nocardia wallacei strain FMUON74 and assembly.</title>
        <authorList>
            <person name="Toyokawa M."/>
            <person name="Uesaka K."/>
        </authorList>
    </citation>
    <scope>NUCLEOTIDE SEQUENCE [LARGE SCALE GENOMIC DNA]</scope>
    <source>
        <strain evidence="13 14">FMUON74</strain>
    </source>
</reference>
<keyword evidence="14" id="KW-1185">Reference proteome</keyword>
<dbReference type="InterPro" id="IPR041916">
    <property type="entry name" value="Anti_sigma_zinc_sf"/>
</dbReference>
<keyword evidence="7" id="KW-0804">Transcription</keyword>
<keyword evidence="3 10" id="KW-0812">Transmembrane</keyword>
<dbReference type="PANTHER" id="PTHR37461">
    <property type="entry name" value="ANTI-SIGMA-K FACTOR RSKA"/>
    <property type="match status" value="1"/>
</dbReference>
<keyword evidence="2" id="KW-1003">Cell membrane</keyword>
<dbReference type="InterPro" id="IPR051474">
    <property type="entry name" value="Anti-sigma-K/W_factor"/>
</dbReference>
<evidence type="ECO:0000256" key="7">
    <source>
        <dbReference type="ARBA" id="ARBA00023163"/>
    </source>
</evidence>
<proteinExistence type="predicted"/>
<dbReference type="Pfam" id="PF10099">
    <property type="entry name" value="RskA_C"/>
    <property type="match status" value="1"/>
</dbReference>
<sequence>MPDADLLDLAYPYALDALPPDDRRAVEDMLDDAESGVADDFRATVRELRETLAMMTVVDAVPAPAGLEAAVQRALDRELERPARAFGLARRTRWLAAAAAVVVAVGAAAGITVYRSQSHRSGEVTAQHIIEQPDARASVVPVSGGGTATVQLSRRLDAAVVSFDTVAAPPADRTYQLWLISGTGQVRSAGVLTGLPTARSPLLVHVGDAVQLALSIEPAGGSPAPTTDPLVGVPLT</sequence>
<evidence type="ECO:0000259" key="12">
    <source>
        <dbReference type="Pfam" id="PF22618"/>
    </source>
</evidence>
<evidence type="ECO:0000313" key="14">
    <source>
        <dbReference type="Proteomes" id="UP000516173"/>
    </source>
</evidence>
<dbReference type="GeneID" id="80348188"/>
<dbReference type="EMBL" id="AP023396">
    <property type="protein sequence ID" value="BCK55893.1"/>
    <property type="molecule type" value="Genomic_DNA"/>
</dbReference>
<evidence type="ECO:0000313" key="13">
    <source>
        <dbReference type="EMBL" id="BCK55893.1"/>
    </source>
</evidence>